<dbReference type="EMBL" id="BBMR01000003">
    <property type="protein sequence ID" value="GAL18714.1"/>
    <property type="molecule type" value="Genomic_DNA"/>
</dbReference>
<reference evidence="2 3" key="2">
    <citation type="submission" date="2014-09" db="EMBL/GenBank/DDBJ databases">
        <authorList>
            <consortium name="NBRP consortium"/>
            <person name="Sawabe T."/>
            <person name="Meirelles P."/>
            <person name="Nakanishi M."/>
            <person name="Sayaka M."/>
            <person name="Hattori M."/>
            <person name="Ohkuma M."/>
        </authorList>
    </citation>
    <scope>NUCLEOTIDE SEQUENCE [LARGE SCALE GENOMIC DNA]</scope>
    <source>
        <strain evidence="3">JCM19235</strain>
    </source>
</reference>
<keyword evidence="1" id="KW-0732">Signal</keyword>
<dbReference type="Proteomes" id="UP000029228">
    <property type="component" value="Unassembled WGS sequence"/>
</dbReference>
<feature type="signal peptide" evidence="1">
    <location>
        <begin position="1"/>
        <end position="21"/>
    </location>
</feature>
<dbReference type="PIRSF" id="PIRSF028288">
    <property type="entry name" value="UCP028288"/>
    <property type="match status" value="1"/>
</dbReference>
<gene>
    <name evidence="2" type="ORF">JCM19235_2137</name>
</gene>
<proteinExistence type="predicted"/>
<evidence type="ECO:0000256" key="1">
    <source>
        <dbReference type="SAM" id="SignalP"/>
    </source>
</evidence>
<organism evidence="2 3">
    <name type="scientific">Vibrio maritimus</name>
    <dbReference type="NCBI Taxonomy" id="990268"/>
    <lineage>
        <taxon>Bacteria</taxon>
        <taxon>Pseudomonadati</taxon>
        <taxon>Pseudomonadota</taxon>
        <taxon>Gammaproteobacteria</taxon>
        <taxon>Vibrionales</taxon>
        <taxon>Vibrionaceae</taxon>
        <taxon>Vibrio</taxon>
    </lineage>
</organism>
<dbReference type="Gene3D" id="3.10.450.50">
    <property type="match status" value="1"/>
</dbReference>
<dbReference type="InterPro" id="IPR016878">
    <property type="entry name" value="MICAH-like"/>
</dbReference>
<keyword evidence="3" id="KW-1185">Reference proteome</keyword>
<evidence type="ECO:0000313" key="3">
    <source>
        <dbReference type="Proteomes" id="UP000029228"/>
    </source>
</evidence>
<accession>A0A090RWV3</accession>
<comment type="caution">
    <text evidence="2">The sequence shown here is derived from an EMBL/GenBank/DDBJ whole genome shotgun (WGS) entry which is preliminary data.</text>
</comment>
<feature type="chain" id="PRO_5001864493" evidence="1">
    <location>
        <begin position="22"/>
        <end position="183"/>
    </location>
</feature>
<dbReference type="OrthoDB" id="9807600at2"/>
<dbReference type="AlphaFoldDB" id="A0A090RWV3"/>
<evidence type="ECO:0000313" key="2">
    <source>
        <dbReference type="EMBL" id="GAL18714.1"/>
    </source>
</evidence>
<name>A0A090RWV3_9VIBR</name>
<protein>
    <submittedName>
        <fullName evidence="2">Putative phosphoribosyl-AMP cyclohydrolase</fullName>
    </submittedName>
</protein>
<keyword evidence="2" id="KW-0378">Hydrolase</keyword>
<reference evidence="2 3" key="1">
    <citation type="submission" date="2014-09" db="EMBL/GenBank/DDBJ databases">
        <title>Vibrio maritimus JCM 19235. (C45) whole genome shotgun sequence.</title>
        <authorList>
            <person name="Sawabe T."/>
            <person name="Meirelles P."/>
            <person name="Nakanishi M."/>
            <person name="Sayaka M."/>
            <person name="Hattori M."/>
            <person name="Ohkuma M."/>
        </authorList>
    </citation>
    <scope>NUCLEOTIDE SEQUENCE [LARGE SCALE GENOMIC DNA]</scope>
    <source>
        <strain evidence="3">JCM19235</strain>
    </source>
</reference>
<sequence length="183" mass="20314">MKIKTLLKSALLIPISTMAMAGETDRIITKHDVASAQTNWCRSVINISQTYEENGHEAAEELAREVIREAYAYDNGMVLFKPTLTTNPDTFRLTSEGALSYFVGGNEDFPQDTGFALNNWTQCRVNNAAVLMVGDMAHTMGKVHFTNADGDVTTVDKTWTFVKDAKDTLRITVHHSSLEHSVD</sequence>
<dbReference type="GO" id="GO:0016787">
    <property type="term" value="F:hydrolase activity"/>
    <property type="evidence" value="ECO:0007669"/>
    <property type="project" value="UniProtKB-KW"/>
</dbReference>